<dbReference type="Proteomes" id="UP000027222">
    <property type="component" value="Unassembled WGS sequence"/>
</dbReference>
<sequence>STAIGEVTTSGIQDVSAFLPLLGTEQCEEHVSSALERGFFYAAGSPITIFGSLGIIKAGFTAFWISVDKPPWHGPRQLRNAGFLPKGVMGKLAYALDTDDSIYVAEDNLRSIL</sequence>
<dbReference type="EMBL" id="KL142375">
    <property type="protein sequence ID" value="KDR77984.1"/>
    <property type="molecule type" value="Genomic_DNA"/>
</dbReference>
<gene>
    <name evidence="1" type="ORF">GALMADRAFT_21773</name>
</gene>
<keyword evidence="2" id="KW-1185">Reference proteome</keyword>
<evidence type="ECO:0000313" key="1">
    <source>
        <dbReference type="EMBL" id="KDR77984.1"/>
    </source>
</evidence>
<name>A0A067TDN1_GALM3</name>
<feature type="non-terminal residue" evidence="1">
    <location>
        <position position="1"/>
    </location>
</feature>
<protein>
    <submittedName>
        <fullName evidence="1">Uncharacterized protein</fullName>
    </submittedName>
</protein>
<proteinExistence type="predicted"/>
<feature type="non-terminal residue" evidence="1">
    <location>
        <position position="113"/>
    </location>
</feature>
<evidence type="ECO:0000313" key="2">
    <source>
        <dbReference type="Proteomes" id="UP000027222"/>
    </source>
</evidence>
<dbReference type="AlphaFoldDB" id="A0A067TDN1"/>
<accession>A0A067TDN1</accession>
<organism evidence="1 2">
    <name type="scientific">Galerina marginata (strain CBS 339.88)</name>
    <dbReference type="NCBI Taxonomy" id="685588"/>
    <lineage>
        <taxon>Eukaryota</taxon>
        <taxon>Fungi</taxon>
        <taxon>Dikarya</taxon>
        <taxon>Basidiomycota</taxon>
        <taxon>Agaricomycotina</taxon>
        <taxon>Agaricomycetes</taxon>
        <taxon>Agaricomycetidae</taxon>
        <taxon>Agaricales</taxon>
        <taxon>Agaricineae</taxon>
        <taxon>Strophariaceae</taxon>
        <taxon>Galerina</taxon>
    </lineage>
</organism>
<dbReference type="STRING" id="685588.A0A067TDN1"/>
<dbReference type="OrthoDB" id="3032844at2759"/>
<dbReference type="HOGENOM" id="CLU_115938_0_0_1"/>
<reference evidence="2" key="1">
    <citation type="journal article" date="2014" name="Proc. Natl. Acad. Sci. U.S.A.">
        <title>Extensive sampling of basidiomycete genomes demonstrates inadequacy of the white-rot/brown-rot paradigm for wood decay fungi.</title>
        <authorList>
            <person name="Riley R."/>
            <person name="Salamov A.A."/>
            <person name="Brown D.W."/>
            <person name="Nagy L.G."/>
            <person name="Floudas D."/>
            <person name="Held B.W."/>
            <person name="Levasseur A."/>
            <person name="Lombard V."/>
            <person name="Morin E."/>
            <person name="Otillar R."/>
            <person name="Lindquist E.A."/>
            <person name="Sun H."/>
            <person name="LaButti K.M."/>
            <person name="Schmutz J."/>
            <person name="Jabbour D."/>
            <person name="Luo H."/>
            <person name="Baker S.E."/>
            <person name="Pisabarro A.G."/>
            <person name="Walton J.D."/>
            <person name="Blanchette R.A."/>
            <person name="Henrissat B."/>
            <person name="Martin F."/>
            <person name="Cullen D."/>
            <person name="Hibbett D.S."/>
            <person name="Grigoriev I.V."/>
        </authorList>
    </citation>
    <scope>NUCLEOTIDE SEQUENCE [LARGE SCALE GENOMIC DNA]</scope>
    <source>
        <strain evidence="2">CBS 339.88</strain>
    </source>
</reference>